<dbReference type="Proteomes" id="UP000195602">
    <property type="component" value="Unassembled WGS sequence"/>
</dbReference>
<dbReference type="PANTHER" id="PTHR36959:SF2">
    <property type="entry name" value="ALTERED INHERITANCE OF MITOCHONDRIA PROTEIN 24, MITOCHONDRIAL"/>
    <property type="match status" value="1"/>
</dbReference>
<evidence type="ECO:0000256" key="6">
    <source>
        <dbReference type="RuleBase" id="RU363045"/>
    </source>
</evidence>
<organism evidence="7 8">
    <name type="scientific">Clavispora lusitaniae</name>
    <name type="common">Candida lusitaniae</name>
    <dbReference type="NCBI Taxonomy" id="36911"/>
    <lineage>
        <taxon>Eukaryota</taxon>
        <taxon>Fungi</taxon>
        <taxon>Dikarya</taxon>
        <taxon>Ascomycota</taxon>
        <taxon>Saccharomycotina</taxon>
        <taxon>Pichiomycetes</taxon>
        <taxon>Metschnikowiaceae</taxon>
        <taxon>Clavispora</taxon>
    </lineage>
</organism>
<evidence type="ECO:0000256" key="5">
    <source>
        <dbReference type="ARBA" id="ARBA00023128"/>
    </source>
</evidence>
<dbReference type="Gene3D" id="3.60.160.10">
    <property type="entry name" value="Mitochondrial biogenesis AIM24"/>
    <property type="match status" value="1"/>
</dbReference>
<gene>
    <name evidence="7" type="ORF">A9F13_04g02926</name>
</gene>
<dbReference type="PANTHER" id="PTHR36959">
    <property type="entry name" value="ALTERED INHERITANCE OF MITOCHONDRIA PROTEIN 24, MITOCHONDRIAL"/>
    <property type="match status" value="1"/>
</dbReference>
<dbReference type="AlphaFoldDB" id="A0AA91Q2B9"/>
<reference evidence="7 8" key="1">
    <citation type="submission" date="2017-04" db="EMBL/GenBank/DDBJ databases">
        <title>Draft genome of the yeast Clavispora lusitaniae type strain CBS 6936.</title>
        <authorList>
            <person name="Durrens P."/>
            <person name="Klopp C."/>
            <person name="Biteau N."/>
            <person name="Fitton-Ouhabi V."/>
            <person name="Dementhon K."/>
            <person name="Accoceberry I."/>
            <person name="Sherman D.J."/>
            <person name="Noel T."/>
        </authorList>
    </citation>
    <scope>NUCLEOTIDE SEQUENCE [LARGE SCALE GENOMIC DNA]</scope>
    <source>
        <strain evidence="7 8">CBS 6936</strain>
    </source>
</reference>
<accession>A0AA91Q2B9</accession>
<protein>
    <recommendedName>
        <fullName evidence="3 6">Altered inheritance of mitochondria protein 24, mitochondrial</fullName>
    </recommendedName>
</protein>
<dbReference type="GO" id="GO:0007007">
    <property type="term" value="P:inner mitochondrial membrane organization"/>
    <property type="evidence" value="ECO:0007669"/>
    <property type="project" value="TreeGrafter"/>
</dbReference>
<dbReference type="Pfam" id="PF01987">
    <property type="entry name" value="AIM24"/>
    <property type="match status" value="1"/>
</dbReference>
<dbReference type="InterPro" id="IPR002838">
    <property type="entry name" value="AIM24"/>
</dbReference>
<dbReference type="GO" id="GO:0005743">
    <property type="term" value="C:mitochondrial inner membrane"/>
    <property type="evidence" value="ECO:0007669"/>
    <property type="project" value="TreeGrafter"/>
</dbReference>
<evidence type="ECO:0000313" key="8">
    <source>
        <dbReference type="Proteomes" id="UP000195602"/>
    </source>
</evidence>
<proteinExistence type="inferred from homology"/>
<evidence type="ECO:0000256" key="2">
    <source>
        <dbReference type="ARBA" id="ARBA00009322"/>
    </source>
</evidence>
<comment type="similarity">
    <text evidence="2 6">Belongs to the AIM24 family.</text>
</comment>
<sequence length="374" mass="39740">MKHLTRAVRPLHVQAAPVAASAHPGALSRVPSAAAVDLPAPTPGDQVRLQALGSPPSVASVAVPPSLPVFVRRGSVLAVSGRTDRIVSAFVAPMWLRRLTLGNIVSRYQRLVATEPFAVLASASAPSLWPQLVRRATPRSFASLTLDGTADWAVLKRDALQVYAGPALTLSVHAAPQRISRRLAQSLNTSRIPTGLRRTGYTFVSGRGVVALAGHGSVYAARVAADEQLTVARSSIVAISVNGPHDLHNCVAQMPQIQASAGSATSSAGSSARKWTDLKWKDVVPWVRGVWSKLVSAPRWGSGFVRVSGPRTVLLQSGGAQQMWEHTVRGPRSASAPKVSADYLNVVTFDQAHRPEIRSTSDFGEAVRAIEKTK</sequence>
<evidence type="ECO:0000256" key="3">
    <source>
        <dbReference type="ARBA" id="ARBA00013287"/>
    </source>
</evidence>
<comment type="caution">
    <text evidence="7">The sequence shown here is derived from an EMBL/GenBank/DDBJ whole genome shotgun (WGS) entry which is preliminary data.</text>
</comment>
<keyword evidence="5 6" id="KW-0496">Mitochondrion</keyword>
<keyword evidence="4" id="KW-0809">Transit peptide</keyword>
<evidence type="ECO:0000256" key="1">
    <source>
        <dbReference type="ARBA" id="ARBA00004173"/>
    </source>
</evidence>
<evidence type="ECO:0000313" key="7">
    <source>
        <dbReference type="EMBL" id="OVF09787.1"/>
    </source>
</evidence>
<dbReference type="InterPro" id="IPR036983">
    <property type="entry name" value="AIM24_sf"/>
</dbReference>
<dbReference type="KEGG" id="clus:A9F13_04g02926"/>
<evidence type="ECO:0000256" key="4">
    <source>
        <dbReference type="ARBA" id="ARBA00022946"/>
    </source>
</evidence>
<comment type="subcellular location">
    <subcellularLocation>
        <location evidence="1 6">Mitochondrion</location>
    </subcellularLocation>
</comment>
<dbReference type="EMBL" id="LYUB02000004">
    <property type="protein sequence ID" value="OVF09787.1"/>
    <property type="molecule type" value="Genomic_DNA"/>
</dbReference>
<name>A0AA91Q2B9_CLALS</name>